<evidence type="ECO:0000313" key="2">
    <source>
        <dbReference type="Proteomes" id="UP001499987"/>
    </source>
</evidence>
<accession>A0ABP4E1X2</accession>
<comment type="caution">
    <text evidence="1">The sequence shown here is derived from an EMBL/GenBank/DDBJ whole genome shotgun (WGS) entry which is preliminary data.</text>
</comment>
<sequence length="80" mass="8651">MQVSVRANVLREALERATGEVATTTGKAPGAVRITVTIPERCTDEQWAAVLRILRSVARWGASDGSGRTVVWAEVQEDPC</sequence>
<protein>
    <submittedName>
        <fullName evidence="1">Uncharacterized protein</fullName>
    </submittedName>
</protein>
<dbReference type="RefSeq" id="WP_344624471.1">
    <property type="nucleotide sequence ID" value="NZ_BAAALD010000030.1"/>
</dbReference>
<proteinExistence type="predicted"/>
<dbReference type="EMBL" id="BAAALD010000030">
    <property type="protein sequence ID" value="GAA1087696.1"/>
    <property type="molecule type" value="Genomic_DNA"/>
</dbReference>
<evidence type="ECO:0000313" key="1">
    <source>
        <dbReference type="EMBL" id="GAA1087696.1"/>
    </source>
</evidence>
<keyword evidence="2" id="KW-1185">Reference proteome</keyword>
<gene>
    <name evidence="1" type="ORF">GCM10009663_34140</name>
</gene>
<organism evidence="1 2">
    <name type="scientific">Kitasatospora arboriphila</name>
    <dbReference type="NCBI Taxonomy" id="258052"/>
    <lineage>
        <taxon>Bacteria</taxon>
        <taxon>Bacillati</taxon>
        <taxon>Actinomycetota</taxon>
        <taxon>Actinomycetes</taxon>
        <taxon>Kitasatosporales</taxon>
        <taxon>Streptomycetaceae</taxon>
        <taxon>Kitasatospora</taxon>
    </lineage>
</organism>
<dbReference type="Proteomes" id="UP001499987">
    <property type="component" value="Unassembled WGS sequence"/>
</dbReference>
<name>A0ABP4E1X2_9ACTN</name>
<reference evidence="2" key="1">
    <citation type="journal article" date="2019" name="Int. J. Syst. Evol. Microbiol.">
        <title>The Global Catalogue of Microorganisms (GCM) 10K type strain sequencing project: providing services to taxonomists for standard genome sequencing and annotation.</title>
        <authorList>
            <consortium name="The Broad Institute Genomics Platform"/>
            <consortium name="The Broad Institute Genome Sequencing Center for Infectious Disease"/>
            <person name="Wu L."/>
            <person name="Ma J."/>
        </authorList>
    </citation>
    <scope>NUCLEOTIDE SEQUENCE [LARGE SCALE GENOMIC DNA]</scope>
    <source>
        <strain evidence="2">JCM 13002</strain>
    </source>
</reference>